<evidence type="ECO:0000256" key="1">
    <source>
        <dbReference type="ARBA" id="ARBA00022490"/>
    </source>
</evidence>
<evidence type="ECO:0000256" key="2">
    <source>
        <dbReference type="ARBA" id="ARBA00022679"/>
    </source>
</evidence>
<dbReference type="RefSeq" id="WP_127779381.1">
    <property type="nucleotide sequence ID" value="NZ_SADD01000001.1"/>
</dbReference>
<evidence type="ECO:0000256" key="5">
    <source>
        <dbReference type="HAMAP-Rule" id="MF_00113"/>
    </source>
</evidence>
<dbReference type="Gene3D" id="3.40.1780.10">
    <property type="entry name" value="QueA-like"/>
    <property type="match status" value="1"/>
</dbReference>
<keyword evidence="4 5" id="KW-0671">Queuosine biosynthesis</keyword>
<evidence type="ECO:0000313" key="6">
    <source>
        <dbReference type="EMBL" id="RVU48794.1"/>
    </source>
</evidence>
<comment type="pathway">
    <text evidence="5">tRNA modification; tRNA-queuosine biosynthesis.</text>
</comment>
<keyword evidence="3 5" id="KW-0949">S-adenosyl-L-methionine</keyword>
<keyword evidence="2 5" id="KW-0808">Transferase</keyword>
<dbReference type="Proteomes" id="UP000282926">
    <property type="component" value="Unassembled WGS sequence"/>
</dbReference>
<keyword evidence="1 5" id="KW-0963">Cytoplasm</keyword>
<dbReference type="InterPro" id="IPR042119">
    <property type="entry name" value="QueA_dom2"/>
</dbReference>
<dbReference type="InterPro" id="IPR003699">
    <property type="entry name" value="QueA"/>
</dbReference>
<gene>
    <name evidence="5 6" type="primary">queA</name>
    <name evidence="6" type="ORF">EA187_05020</name>
</gene>
<dbReference type="Pfam" id="PF02547">
    <property type="entry name" value="Queuosine_synth"/>
    <property type="match status" value="1"/>
</dbReference>
<dbReference type="SUPFAM" id="SSF111337">
    <property type="entry name" value="QueA-like"/>
    <property type="match status" value="1"/>
</dbReference>
<dbReference type="GO" id="GO:0051075">
    <property type="term" value="F:S-adenosylmethionine:tRNA ribosyltransferase-isomerase activity"/>
    <property type="evidence" value="ECO:0007669"/>
    <property type="project" value="UniProtKB-EC"/>
</dbReference>
<dbReference type="PANTHER" id="PTHR30307:SF0">
    <property type="entry name" value="S-ADENOSYLMETHIONINE:TRNA RIBOSYLTRANSFERASE-ISOMERASE"/>
    <property type="match status" value="1"/>
</dbReference>
<dbReference type="EMBL" id="SADD01000001">
    <property type="protein sequence ID" value="RVU48794.1"/>
    <property type="molecule type" value="Genomic_DNA"/>
</dbReference>
<dbReference type="InterPro" id="IPR036100">
    <property type="entry name" value="QueA_sf"/>
</dbReference>
<keyword evidence="6" id="KW-0328">Glycosyltransferase</keyword>
<evidence type="ECO:0000256" key="3">
    <source>
        <dbReference type="ARBA" id="ARBA00022691"/>
    </source>
</evidence>
<reference evidence="6 7" key="1">
    <citation type="submission" date="2019-01" db="EMBL/GenBank/DDBJ databases">
        <title>Lujinxingia litoralis gen. nov., sp. nov. and Lujinxingia sediminis gen. nov., sp. nov., new members in the order Bradymonadales, isolated from coastal sediment.</title>
        <authorList>
            <person name="Li C.-M."/>
        </authorList>
    </citation>
    <scope>NUCLEOTIDE SEQUENCE [LARGE SCALE GENOMIC DNA]</scope>
    <source>
        <strain evidence="6 7">SEH01</strain>
    </source>
</reference>
<dbReference type="NCBIfam" id="NF001140">
    <property type="entry name" value="PRK00147.1"/>
    <property type="match status" value="1"/>
</dbReference>
<comment type="catalytic activity">
    <reaction evidence="5">
        <text>7-aminomethyl-7-carbaguanosine(34) in tRNA + S-adenosyl-L-methionine = epoxyqueuosine(34) in tRNA + adenine + L-methionine + 2 H(+)</text>
        <dbReference type="Rhea" id="RHEA:32155"/>
        <dbReference type="Rhea" id="RHEA-COMP:10342"/>
        <dbReference type="Rhea" id="RHEA-COMP:18582"/>
        <dbReference type="ChEBI" id="CHEBI:15378"/>
        <dbReference type="ChEBI" id="CHEBI:16708"/>
        <dbReference type="ChEBI" id="CHEBI:57844"/>
        <dbReference type="ChEBI" id="CHEBI:59789"/>
        <dbReference type="ChEBI" id="CHEBI:82833"/>
        <dbReference type="ChEBI" id="CHEBI:194443"/>
        <dbReference type="EC" id="2.4.99.17"/>
    </reaction>
</comment>
<comment type="similarity">
    <text evidence="5">Belongs to the QueA family.</text>
</comment>
<protein>
    <recommendedName>
        <fullName evidence="5">S-adenosylmethionine:tRNA ribosyltransferase-isomerase</fullName>
        <ecNumber evidence="5">2.4.99.17</ecNumber>
    </recommendedName>
    <alternativeName>
        <fullName evidence="5">Queuosine biosynthesis protein QueA</fullName>
    </alternativeName>
</protein>
<sequence>MSIDVKKLCAPPDIWNRPAGDVSLGDVEAYDYALPPELIAETPAAHREHARLLVYERDGEALTHTRFDTIVDHLRPGDLLIFNDTQVVPARMEAFKETGGRVELLALEVEQPAGEHRWSSPADGGLLHLRCMTRSSKPLREGTTLTVKSGDDAHPVELLEVSPGRALVTIAWPGSALAFLERFGRIPLPPYIEQRRRESQEAVAVDDRVRYQTVLASEPGAVAAPTAGLHFSRALLEELEQRGVERATLTLTVGPGTFKPVTTETLDDHPMHAEAYRIPEGLKAKVEACKARGGRVIAVGTTSARALEAEARREEPLLPGWRQTSIFLRPGDPLKMCDGLVTNFHLPRSTLLALVTAFVGYPAIRRIYNEAVAGAYRFYSYGDSSLLL</sequence>
<organism evidence="6 7">
    <name type="scientific">Lujinxingia sediminis</name>
    <dbReference type="NCBI Taxonomy" id="2480984"/>
    <lineage>
        <taxon>Bacteria</taxon>
        <taxon>Deltaproteobacteria</taxon>
        <taxon>Bradymonadales</taxon>
        <taxon>Lujinxingiaceae</taxon>
        <taxon>Lujinxingia</taxon>
    </lineage>
</organism>
<comment type="caution">
    <text evidence="6">The sequence shown here is derived from an EMBL/GenBank/DDBJ whole genome shotgun (WGS) entry which is preliminary data.</text>
</comment>
<dbReference type="NCBIfam" id="TIGR00113">
    <property type="entry name" value="queA"/>
    <property type="match status" value="1"/>
</dbReference>
<evidence type="ECO:0000313" key="7">
    <source>
        <dbReference type="Proteomes" id="UP000282926"/>
    </source>
</evidence>
<comment type="subunit">
    <text evidence="5">Monomer.</text>
</comment>
<dbReference type="PANTHER" id="PTHR30307">
    <property type="entry name" value="S-ADENOSYLMETHIONINE:TRNA RIBOSYLTRANSFERASE-ISOMERASE"/>
    <property type="match status" value="1"/>
</dbReference>
<evidence type="ECO:0000256" key="4">
    <source>
        <dbReference type="ARBA" id="ARBA00022785"/>
    </source>
</evidence>
<accession>A0ABY0CYK3</accession>
<dbReference type="InterPro" id="IPR042118">
    <property type="entry name" value="QueA_dom1"/>
</dbReference>
<name>A0ABY0CYK3_9DELT</name>
<proteinExistence type="inferred from homology"/>
<dbReference type="Gene3D" id="2.40.10.240">
    <property type="entry name" value="QueA-like"/>
    <property type="match status" value="1"/>
</dbReference>
<dbReference type="HAMAP" id="MF_00113">
    <property type="entry name" value="QueA"/>
    <property type="match status" value="1"/>
</dbReference>
<keyword evidence="7" id="KW-1185">Reference proteome</keyword>
<comment type="function">
    <text evidence="5">Transfers and isomerizes the ribose moiety from AdoMet to the 7-aminomethyl group of 7-deazaguanine (preQ1-tRNA) to give epoxyqueuosine (oQ-tRNA).</text>
</comment>
<dbReference type="EC" id="2.4.99.17" evidence="5"/>
<comment type="subcellular location">
    <subcellularLocation>
        <location evidence="5">Cytoplasm</location>
    </subcellularLocation>
</comment>